<organism evidence="2">
    <name type="scientific">Pyrenophora teres f. teres (strain 0-1)</name>
    <name type="common">Barley net blotch fungus</name>
    <name type="synonym">Drechslera teres f. teres</name>
    <dbReference type="NCBI Taxonomy" id="861557"/>
    <lineage>
        <taxon>Eukaryota</taxon>
        <taxon>Fungi</taxon>
        <taxon>Dikarya</taxon>
        <taxon>Ascomycota</taxon>
        <taxon>Pezizomycotina</taxon>
        <taxon>Dothideomycetes</taxon>
        <taxon>Pleosporomycetidae</taxon>
        <taxon>Pleosporales</taxon>
        <taxon>Pleosporineae</taxon>
        <taxon>Pleosporaceae</taxon>
        <taxon>Pyrenophora</taxon>
    </lineage>
</organism>
<keyword evidence="2" id="KW-1185">Reference proteome</keyword>
<evidence type="ECO:0000313" key="1">
    <source>
        <dbReference type="EMBL" id="EFQ92291.1"/>
    </source>
</evidence>
<sequence length="104" mass="11600">MTTVKTSSAAFNPLLGTAGIPFRSRLLLRLHQSHHTHPLHPAGSIVVRQRSWRSLEDQDISNDIHWHFYAVGSGGGHISATEMASRELYRSKISEAEDNLTVQL</sequence>
<accession>E3RPR4</accession>
<dbReference type="Proteomes" id="UP000001067">
    <property type="component" value="Unassembled WGS sequence"/>
</dbReference>
<dbReference type="AlphaFoldDB" id="E3RPR4"/>
<proteinExistence type="predicted"/>
<dbReference type="EMBL" id="GL534391">
    <property type="protein sequence ID" value="EFQ92291.1"/>
    <property type="molecule type" value="Genomic_DNA"/>
</dbReference>
<gene>
    <name evidence="1" type="ORF">PTT_10658</name>
</gene>
<name>E3RPR4_PYRTT</name>
<dbReference type="KEGG" id="pte:PTT_10658"/>
<dbReference type="HOGENOM" id="CLU_2251440_0_0_1"/>
<reference evidence="1 2" key="1">
    <citation type="journal article" date="2010" name="Genome Biol.">
        <title>A first genome assembly of the barley fungal pathogen Pyrenophora teres f. teres.</title>
        <authorList>
            <person name="Ellwood S.R."/>
            <person name="Liu Z."/>
            <person name="Syme R.A."/>
            <person name="Lai Z."/>
            <person name="Hane J.K."/>
            <person name="Keiper F."/>
            <person name="Moffat C.S."/>
            <person name="Oliver R.P."/>
            <person name="Friesen T.L."/>
        </authorList>
    </citation>
    <scope>NUCLEOTIDE SEQUENCE [LARGE SCALE GENOMIC DNA]</scope>
    <source>
        <strain evidence="1 2">0-1</strain>
    </source>
</reference>
<evidence type="ECO:0000313" key="2">
    <source>
        <dbReference type="Proteomes" id="UP000001067"/>
    </source>
</evidence>
<protein>
    <submittedName>
        <fullName evidence="1">Uncharacterized protein</fullName>
    </submittedName>
</protein>